<dbReference type="Proteomes" id="UP000235023">
    <property type="component" value="Unassembled WGS sequence"/>
</dbReference>
<feature type="domain" description="Gfd2/YDR514C-like C-terminal" evidence="2">
    <location>
        <begin position="296"/>
        <end position="484"/>
    </location>
</feature>
<feature type="compositionally biased region" description="Polar residues" evidence="1">
    <location>
        <begin position="260"/>
        <end position="273"/>
    </location>
</feature>
<dbReference type="Gene3D" id="3.30.420.10">
    <property type="entry name" value="Ribonuclease H-like superfamily/Ribonuclease H"/>
    <property type="match status" value="1"/>
</dbReference>
<dbReference type="GO" id="GO:0003676">
    <property type="term" value="F:nucleic acid binding"/>
    <property type="evidence" value="ECO:0007669"/>
    <property type="project" value="InterPro"/>
</dbReference>
<keyword evidence="4" id="KW-1185">Reference proteome</keyword>
<dbReference type="InterPro" id="IPR040151">
    <property type="entry name" value="Gfd2/YDR514C-like"/>
</dbReference>
<sequence length="498" mass="56206">MDHLSRLKLLFKHDEYLLQLNTGLNRSQLATDEKDQLSSPVPPETNAQPTPTIQREPPVTTPSIPNDGTFCPLLALSKYPYKYLQGETRDKVANRFFERGLFWKRQWDLYYIHLRPQNQQTVKHLLLVPVAQARQLLHEINNSLESALSFPTQNFVLDFTAHAFPFPVFLGQSTSREDKDQLEGSIPASSAPEHEISAPDDEYLAYAAMLKSGWVAAKGKRGKVSKEKMAQRVQKERDRIVCLQRLQRHLGLRGDAIIPGSSTNESPAENQESADTKRDAMDEKQPTPHPFWKEPIFVSVDIECNERCHSQVTEVGISVLDTRDLVGVPPGENCHSWRRLIQSRHLRVREHGHIVNRDFVPGCPKDFQFGTSEWVDLDRLGDTVRACVQAPSGAKDGERTLILVGHSTGMEETYLRKLGVPLLREGGTPFFADVVDTAEFFRVIHGETAVRSLGAVLLEVGIEGWYLHNGGNDARYAMEAMLAMMWRWDGVIPLKAEA</sequence>
<dbReference type="GO" id="GO:0005634">
    <property type="term" value="C:nucleus"/>
    <property type="evidence" value="ECO:0007669"/>
    <property type="project" value="TreeGrafter"/>
</dbReference>
<feature type="compositionally biased region" description="Basic and acidic residues" evidence="1">
    <location>
        <begin position="274"/>
        <end position="286"/>
    </location>
</feature>
<dbReference type="InterPro" id="IPR048519">
    <property type="entry name" value="Gfd2/YDR514C-like_C"/>
</dbReference>
<dbReference type="PANTHER" id="PTHR28083">
    <property type="entry name" value="GOOD FOR FULL DBP5 ACTIVITY PROTEIN 2"/>
    <property type="match status" value="1"/>
</dbReference>
<dbReference type="InterPro" id="IPR012337">
    <property type="entry name" value="RNaseH-like_sf"/>
</dbReference>
<evidence type="ECO:0000256" key="1">
    <source>
        <dbReference type="SAM" id="MobiDB-lite"/>
    </source>
</evidence>
<accession>A0A2J5HN65</accession>
<reference evidence="4" key="1">
    <citation type="submission" date="2017-12" db="EMBL/GenBank/DDBJ databases">
        <authorList>
            <consortium name="DOE Joint Genome Institute"/>
            <person name="Mondo S.J."/>
            <person name="Kjaerbolling I."/>
            <person name="Vesth T.C."/>
            <person name="Frisvad J.C."/>
            <person name="Nybo J.L."/>
            <person name="Theobald S."/>
            <person name="Kuo A."/>
            <person name="Bowyer P."/>
            <person name="Matsuda Y."/>
            <person name="Lyhne E.K."/>
            <person name="Kogle M.E."/>
            <person name="Clum A."/>
            <person name="Lipzen A."/>
            <person name="Salamov A."/>
            <person name="Ngan C.Y."/>
            <person name="Daum C."/>
            <person name="Chiniquy J."/>
            <person name="Barry K."/>
            <person name="LaButti K."/>
            <person name="Haridas S."/>
            <person name="Simmons B.A."/>
            <person name="Magnuson J.K."/>
            <person name="Mortensen U.H."/>
            <person name="Larsen T.O."/>
            <person name="Grigoriev I.V."/>
            <person name="Baker S.E."/>
            <person name="Andersen M.R."/>
            <person name="Nordberg H.P."/>
            <person name="Cantor M.N."/>
            <person name="Hua S.X."/>
        </authorList>
    </citation>
    <scope>NUCLEOTIDE SEQUENCE [LARGE SCALE GENOMIC DNA]</scope>
    <source>
        <strain evidence="4">IBT 19404</strain>
    </source>
</reference>
<evidence type="ECO:0000259" key="2">
    <source>
        <dbReference type="Pfam" id="PF21762"/>
    </source>
</evidence>
<gene>
    <name evidence="3" type="ORF">BDW42DRAFT_202015</name>
</gene>
<evidence type="ECO:0000313" key="3">
    <source>
        <dbReference type="EMBL" id="PLN78638.1"/>
    </source>
</evidence>
<dbReference type="Pfam" id="PF21762">
    <property type="entry name" value="DEDDh_C"/>
    <property type="match status" value="1"/>
</dbReference>
<feature type="region of interest" description="Disordered" evidence="1">
    <location>
        <begin position="255"/>
        <end position="289"/>
    </location>
</feature>
<proteinExistence type="predicted"/>
<dbReference type="EMBL" id="KZ559573">
    <property type="protein sequence ID" value="PLN78638.1"/>
    <property type="molecule type" value="Genomic_DNA"/>
</dbReference>
<name>A0A2J5HN65_9EURO</name>
<feature type="region of interest" description="Disordered" evidence="1">
    <location>
        <begin position="29"/>
        <end position="65"/>
    </location>
</feature>
<dbReference type="AlphaFoldDB" id="A0A2J5HN65"/>
<dbReference type="SUPFAM" id="SSF53098">
    <property type="entry name" value="Ribonuclease H-like"/>
    <property type="match status" value="1"/>
</dbReference>
<dbReference type="PANTHER" id="PTHR28083:SF1">
    <property type="entry name" value="GOOD FOR FULL DBP5 ACTIVITY PROTEIN 2"/>
    <property type="match status" value="1"/>
</dbReference>
<protein>
    <recommendedName>
        <fullName evidence="2">Gfd2/YDR514C-like C-terminal domain-containing protein</fullName>
    </recommendedName>
</protein>
<organism evidence="3 4">
    <name type="scientific">Aspergillus taichungensis</name>
    <dbReference type="NCBI Taxonomy" id="482145"/>
    <lineage>
        <taxon>Eukaryota</taxon>
        <taxon>Fungi</taxon>
        <taxon>Dikarya</taxon>
        <taxon>Ascomycota</taxon>
        <taxon>Pezizomycotina</taxon>
        <taxon>Eurotiomycetes</taxon>
        <taxon>Eurotiomycetidae</taxon>
        <taxon>Eurotiales</taxon>
        <taxon>Aspergillaceae</taxon>
        <taxon>Aspergillus</taxon>
        <taxon>Aspergillus subgen. Circumdati</taxon>
    </lineage>
</organism>
<dbReference type="OrthoDB" id="5953249at2759"/>
<dbReference type="InterPro" id="IPR036397">
    <property type="entry name" value="RNaseH_sf"/>
</dbReference>
<evidence type="ECO:0000313" key="4">
    <source>
        <dbReference type="Proteomes" id="UP000235023"/>
    </source>
</evidence>